<reference evidence="2 3" key="1">
    <citation type="journal article" date="2019" name="Nat. Microbiol.">
        <title>Wide diversity of methane and short-chain alkane metabolisms in uncultured archaea.</title>
        <authorList>
            <person name="Borrel G."/>
            <person name="Adam P.S."/>
            <person name="McKay L.J."/>
            <person name="Chen L.X."/>
            <person name="Sierra-Garcia I.N."/>
            <person name="Sieber C.M."/>
            <person name="Letourneur Q."/>
            <person name="Ghozlane A."/>
            <person name="Andersen G.L."/>
            <person name="Li W.J."/>
            <person name="Hallam S.J."/>
            <person name="Muyzer G."/>
            <person name="de Oliveira V.M."/>
            <person name="Inskeep W.P."/>
            <person name="Banfield J.F."/>
            <person name="Gribaldo S."/>
        </authorList>
    </citation>
    <scope>NUCLEOTIDE SEQUENCE [LARGE SCALE GENOMIC DNA]</scope>
    <source>
        <strain evidence="2">NM1b</strain>
    </source>
</reference>
<dbReference type="CDD" id="cd05403">
    <property type="entry name" value="NT_KNTase_like"/>
    <property type="match status" value="1"/>
</dbReference>
<dbReference type="AlphaFoldDB" id="A0A520KWL1"/>
<accession>A0A520KWL1</accession>
<gene>
    <name evidence="2" type="ORF">EF807_04555</name>
</gene>
<evidence type="ECO:0000259" key="1">
    <source>
        <dbReference type="Pfam" id="PF18765"/>
    </source>
</evidence>
<evidence type="ECO:0000313" key="3">
    <source>
        <dbReference type="Proteomes" id="UP000320766"/>
    </source>
</evidence>
<evidence type="ECO:0000313" key="2">
    <source>
        <dbReference type="EMBL" id="RZN69384.1"/>
    </source>
</evidence>
<dbReference type="GO" id="GO:0016740">
    <property type="term" value="F:transferase activity"/>
    <property type="evidence" value="ECO:0007669"/>
    <property type="project" value="UniProtKB-KW"/>
</dbReference>
<dbReference type="Pfam" id="PF18765">
    <property type="entry name" value="Polbeta"/>
    <property type="match status" value="1"/>
</dbReference>
<proteinExistence type="predicted"/>
<dbReference type="Proteomes" id="UP000320766">
    <property type="component" value="Unassembled WGS sequence"/>
</dbReference>
<protein>
    <submittedName>
        <fullName evidence="2">Nucleotidyltransferase domain-containing protein</fullName>
    </submittedName>
</protein>
<dbReference type="InterPro" id="IPR043519">
    <property type="entry name" value="NT_sf"/>
</dbReference>
<dbReference type="Gene3D" id="3.30.460.10">
    <property type="entry name" value="Beta Polymerase, domain 2"/>
    <property type="match status" value="1"/>
</dbReference>
<dbReference type="EMBL" id="RXIL01000079">
    <property type="protein sequence ID" value="RZN69384.1"/>
    <property type="molecule type" value="Genomic_DNA"/>
</dbReference>
<organism evidence="2 3">
    <name type="scientific">Candidatus Methanolliviera hydrocarbonicum</name>
    <dbReference type="NCBI Taxonomy" id="2491085"/>
    <lineage>
        <taxon>Archaea</taxon>
        <taxon>Methanobacteriati</taxon>
        <taxon>Methanobacteriota</taxon>
        <taxon>Candidatus Methanoliparia</taxon>
        <taxon>Candidatus Methanoliparales</taxon>
        <taxon>Candidatus Methanollivieraceae</taxon>
        <taxon>Candidatus Methanolliviera</taxon>
    </lineage>
</organism>
<name>A0A520KWL1_9EURY</name>
<sequence length="106" mass="12803">MGEEERIDAILIWGSYAKREESARSDVDICIVAPGVDPYLLYKRTLKVGGLDGRLDIKIFELLPLYLKMEVIRDHEIIYARDRLRLYEYFYFFRKLWADQKRRQRL</sequence>
<dbReference type="SUPFAM" id="SSF81301">
    <property type="entry name" value="Nucleotidyltransferase"/>
    <property type="match status" value="1"/>
</dbReference>
<feature type="domain" description="Polymerase beta nucleotidyltransferase" evidence="1">
    <location>
        <begin position="4"/>
        <end position="83"/>
    </location>
</feature>
<comment type="caution">
    <text evidence="2">The sequence shown here is derived from an EMBL/GenBank/DDBJ whole genome shotgun (WGS) entry which is preliminary data.</text>
</comment>
<dbReference type="InterPro" id="IPR041633">
    <property type="entry name" value="Polbeta"/>
</dbReference>
<keyword evidence="2" id="KW-0808">Transferase</keyword>